<dbReference type="GO" id="GO:0005737">
    <property type="term" value="C:cytoplasm"/>
    <property type="evidence" value="ECO:0007669"/>
    <property type="project" value="UniProtKB-SubCell"/>
</dbReference>
<organism evidence="9">
    <name type="scientific">Brassica campestris</name>
    <name type="common">Field mustard</name>
    <dbReference type="NCBI Taxonomy" id="3711"/>
    <lineage>
        <taxon>Eukaryota</taxon>
        <taxon>Viridiplantae</taxon>
        <taxon>Streptophyta</taxon>
        <taxon>Embryophyta</taxon>
        <taxon>Tracheophyta</taxon>
        <taxon>Spermatophyta</taxon>
        <taxon>Magnoliopsida</taxon>
        <taxon>eudicotyledons</taxon>
        <taxon>Gunneridae</taxon>
        <taxon>Pentapetalae</taxon>
        <taxon>rosids</taxon>
        <taxon>malvids</taxon>
        <taxon>Brassicales</taxon>
        <taxon>Brassicaceae</taxon>
        <taxon>Brassiceae</taxon>
        <taxon>Brassica</taxon>
    </lineage>
</organism>
<dbReference type="EC" id="4.3.1.24" evidence="4"/>
<feature type="signal peptide" evidence="7">
    <location>
        <begin position="1"/>
        <end position="21"/>
    </location>
</feature>
<dbReference type="PANTHER" id="PTHR10362">
    <property type="entry name" value="HISTIDINE AMMONIA-LYASE"/>
    <property type="match status" value="1"/>
</dbReference>
<evidence type="ECO:0000313" key="8">
    <source>
        <dbReference type="EMBL" id="CAG7906816.1"/>
    </source>
</evidence>
<comment type="function">
    <text evidence="1">This is a key enzyme of plant metabolism catalyzing the first reaction in the biosynthesis from L-phenylalanine of a wide variety of natural products based on the phenylpropane skeleton.</text>
</comment>
<protein>
    <recommendedName>
        <fullName evidence="4">phenylalanine ammonia-lyase</fullName>
        <ecNumber evidence="4">4.3.1.24</ecNumber>
    </recommendedName>
</protein>
<dbReference type="Proteomes" id="UP000694005">
    <property type="component" value="Chromosome A04"/>
</dbReference>
<evidence type="ECO:0000256" key="1">
    <source>
        <dbReference type="ARBA" id="ARBA00002235"/>
    </source>
</evidence>
<name>A0A3P6CJ65_BRACM</name>
<keyword evidence="5" id="KW-0585">Phenylalanine catabolism</keyword>
<dbReference type="AlphaFoldDB" id="A0A3P6CJ65"/>
<comment type="subcellular location">
    <subcellularLocation>
        <location evidence="2">Cytoplasm</location>
    </subcellularLocation>
</comment>
<gene>
    <name evidence="9" type="ORF">BRAA04T17221Z</name>
    <name evidence="8" type="ORF">BRAPAZ1V2_A04P17170.2</name>
</gene>
<comment type="catalytic activity">
    <reaction evidence="6">
        <text>L-phenylalanine = (E)-cinnamate + NH4(+)</text>
        <dbReference type="Rhea" id="RHEA:21384"/>
        <dbReference type="ChEBI" id="CHEBI:15669"/>
        <dbReference type="ChEBI" id="CHEBI:28938"/>
        <dbReference type="ChEBI" id="CHEBI:58095"/>
        <dbReference type="EC" id="4.3.1.24"/>
    </reaction>
</comment>
<evidence type="ECO:0000313" key="9">
    <source>
        <dbReference type="EMBL" id="VDD12954.1"/>
    </source>
</evidence>
<dbReference type="GO" id="GO:0045548">
    <property type="term" value="F:phenylalanine ammonia-lyase activity"/>
    <property type="evidence" value="ECO:0007669"/>
    <property type="project" value="UniProtKB-EC"/>
</dbReference>
<evidence type="ECO:0000256" key="6">
    <source>
        <dbReference type="ARBA" id="ARBA00023537"/>
    </source>
</evidence>
<evidence type="ECO:0000256" key="7">
    <source>
        <dbReference type="SAM" id="SignalP"/>
    </source>
</evidence>
<feature type="chain" id="PRO_5039802705" description="phenylalanine ammonia-lyase" evidence="7">
    <location>
        <begin position="22"/>
        <end position="158"/>
    </location>
</feature>
<keyword evidence="7" id="KW-0732">Signal</keyword>
<evidence type="ECO:0000256" key="4">
    <source>
        <dbReference type="ARBA" id="ARBA00012139"/>
    </source>
</evidence>
<proteinExistence type="predicted"/>
<dbReference type="EMBL" id="LS974620">
    <property type="protein sequence ID" value="CAG7906816.1"/>
    <property type="molecule type" value="Genomic_DNA"/>
</dbReference>
<dbReference type="SUPFAM" id="SSF48557">
    <property type="entry name" value="L-aspartase-like"/>
    <property type="match status" value="1"/>
</dbReference>
<dbReference type="GO" id="GO:0006559">
    <property type="term" value="P:L-phenylalanine catabolic process"/>
    <property type="evidence" value="ECO:0007669"/>
    <property type="project" value="UniProtKB-KW"/>
</dbReference>
<dbReference type="EMBL" id="LR031576">
    <property type="protein sequence ID" value="VDD12954.1"/>
    <property type="molecule type" value="Genomic_DNA"/>
</dbReference>
<dbReference type="Gramene" id="A04p17170.2_BraZ1">
    <property type="protein sequence ID" value="A04p17170.2_BraZ1.CDS"/>
    <property type="gene ID" value="A04g17170.2_BraZ1"/>
</dbReference>
<comment type="subunit">
    <text evidence="3">Homotetramer.</text>
</comment>
<dbReference type="InterPro" id="IPR008948">
    <property type="entry name" value="L-Aspartase-like"/>
</dbReference>
<evidence type="ECO:0000256" key="5">
    <source>
        <dbReference type="ARBA" id="ARBA00023232"/>
    </source>
</evidence>
<sequence>MIGMFLAFEATIFLLLNYALRTSPQWLGLQIKVIRTTTKMIEGETNSVNGYALINVSRNKAIHGGTFQRTPIGVSMNTIRLARARFDHETNRYIMFAKFKKLVNTFYNNGLPSNLSGGRNPSLDYGLKGAEVAMASFLFLANHVTNHVENAYQYKQNV</sequence>
<dbReference type="InterPro" id="IPR001106">
    <property type="entry name" value="Aromatic_Lyase"/>
</dbReference>
<evidence type="ECO:0000256" key="2">
    <source>
        <dbReference type="ARBA" id="ARBA00004496"/>
    </source>
</evidence>
<dbReference type="Pfam" id="PF00221">
    <property type="entry name" value="Lyase_aromatic"/>
    <property type="match status" value="1"/>
</dbReference>
<reference evidence="9" key="1">
    <citation type="submission" date="2018-11" db="EMBL/GenBank/DDBJ databases">
        <authorList>
            <consortium name="Genoscope - CEA"/>
            <person name="William W."/>
        </authorList>
    </citation>
    <scope>NUCLEOTIDE SEQUENCE</scope>
</reference>
<dbReference type="Gene3D" id="1.20.200.10">
    <property type="entry name" value="Fumarase/aspartase (Central domain)"/>
    <property type="match status" value="1"/>
</dbReference>
<evidence type="ECO:0000256" key="3">
    <source>
        <dbReference type="ARBA" id="ARBA00011881"/>
    </source>
</evidence>
<accession>A0A3P6CJ65</accession>